<dbReference type="SUPFAM" id="SSF56935">
    <property type="entry name" value="Porins"/>
    <property type="match status" value="1"/>
</dbReference>
<feature type="region of interest" description="Disordered" evidence="12">
    <location>
        <begin position="281"/>
        <end position="308"/>
    </location>
</feature>
<dbReference type="Proteomes" id="UP001199528">
    <property type="component" value="Chromosome"/>
</dbReference>
<dbReference type="Gene3D" id="2.170.130.10">
    <property type="entry name" value="TonB-dependent receptor, plug domain"/>
    <property type="match status" value="1"/>
</dbReference>
<proteinExistence type="inferred from homology"/>
<dbReference type="PROSITE" id="PS01156">
    <property type="entry name" value="TONB_DEPENDENT_REC_2"/>
    <property type="match status" value="1"/>
</dbReference>
<keyword evidence="3 9" id="KW-1134">Transmembrane beta strand</keyword>
<keyword evidence="4 9" id="KW-0812">Transmembrane</keyword>
<comment type="subcellular location">
    <subcellularLocation>
        <location evidence="1 9">Cell outer membrane</location>
        <topology evidence="1 9">Multi-pass membrane protein</topology>
    </subcellularLocation>
</comment>
<dbReference type="PROSITE" id="PS52016">
    <property type="entry name" value="TONB_DEPENDENT_REC_3"/>
    <property type="match status" value="1"/>
</dbReference>
<name>A0AAJ6NHU1_9GAMM</name>
<evidence type="ECO:0000256" key="5">
    <source>
        <dbReference type="ARBA" id="ARBA00022729"/>
    </source>
</evidence>
<dbReference type="InterPro" id="IPR049843">
    <property type="entry name" value="ZnuD"/>
</dbReference>
<evidence type="ECO:0000256" key="10">
    <source>
        <dbReference type="PROSITE-ProRule" id="PRU10144"/>
    </source>
</evidence>
<evidence type="ECO:0000256" key="13">
    <source>
        <dbReference type="SAM" id="SignalP"/>
    </source>
</evidence>
<evidence type="ECO:0000256" key="1">
    <source>
        <dbReference type="ARBA" id="ARBA00004571"/>
    </source>
</evidence>
<protein>
    <submittedName>
        <fullName evidence="16">Zinc piracy TonB-dependent receptor ZnuD</fullName>
    </submittedName>
</protein>
<evidence type="ECO:0000259" key="14">
    <source>
        <dbReference type="Pfam" id="PF00593"/>
    </source>
</evidence>
<keyword evidence="5 13" id="KW-0732">Signal</keyword>
<dbReference type="KEGG" id="aviv:LF296_15475"/>
<reference evidence="16" key="2">
    <citation type="submission" date="2023-02" db="EMBL/GenBank/DDBJ databases">
        <authorList>
            <person name="Huang Y."/>
            <person name="Zhang Y."/>
            <person name="Zhang T."/>
            <person name="Wang J."/>
        </authorList>
    </citation>
    <scope>NUCLEOTIDE SEQUENCE</scope>
    <source>
        <strain evidence="16">KJ-1</strain>
    </source>
</reference>
<dbReference type="PANTHER" id="PTHR30069:SF40">
    <property type="entry name" value="TONB-DEPENDENT RECEPTOR NMB0964-RELATED"/>
    <property type="match status" value="1"/>
</dbReference>
<dbReference type="Gene3D" id="2.40.170.20">
    <property type="entry name" value="TonB-dependent receptor, beta-barrel domain"/>
    <property type="match status" value="1"/>
</dbReference>
<reference evidence="16" key="1">
    <citation type="journal article" date="2022" name="Front Environ Sci">
        <title>Complete genome sequence analysis of a novel alkane-degrading bacterial strain, Acinetobacter vivianii KJ-1, and its diesel degradation ability.</title>
        <authorList>
            <person name="Zhang Y."/>
            <person name="Song F."/>
            <person name="Wang J."/>
            <person name="Zhao Q."/>
            <person name="Zheng L."/>
            <person name="Wang Z."/>
            <person name="Zhang X."/>
            <person name="Gao Y."/>
            <person name="Chen G."/>
            <person name="Huang Y."/>
        </authorList>
    </citation>
    <scope>NUCLEOTIDE SEQUENCE</scope>
    <source>
        <strain evidence="16">KJ-1</strain>
    </source>
</reference>
<evidence type="ECO:0000256" key="8">
    <source>
        <dbReference type="ARBA" id="ARBA00023237"/>
    </source>
</evidence>
<dbReference type="InterPro" id="IPR012910">
    <property type="entry name" value="Plug_dom"/>
</dbReference>
<evidence type="ECO:0000256" key="3">
    <source>
        <dbReference type="ARBA" id="ARBA00022452"/>
    </source>
</evidence>
<dbReference type="InterPro" id="IPR039426">
    <property type="entry name" value="TonB-dep_rcpt-like"/>
</dbReference>
<keyword evidence="16" id="KW-0675">Receptor</keyword>
<dbReference type="Pfam" id="PF00593">
    <property type="entry name" value="TonB_dep_Rec_b-barrel"/>
    <property type="match status" value="1"/>
</dbReference>
<dbReference type="Pfam" id="PF07715">
    <property type="entry name" value="Plug"/>
    <property type="match status" value="1"/>
</dbReference>
<dbReference type="AlphaFoldDB" id="A0AAJ6NHU1"/>
<dbReference type="InterPro" id="IPR010917">
    <property type="entry name" value="TonB_rcpt_CS"/>
</dbReference>
<dbReference type="GO" id="GO:0009279">
    <property type="term" value="C:cell outer membrane"/>
    <property type="evidence" value="ECO:0007669"/>
    <property type="project" value="UniProtKB-SubCell"/>
</dbReference>
<evidence type="ECO:0000313" key="16">
    <source>
        <dbReference type="EMBL" id="WDZ50692.1"/>
    </source>
</evidence>
<dbReference type="InterPro" id="IPR037066">
    <property type="entry name" value="Plug_dom_sf"/>
</dbReference>
<feature type="domain" description="TonB-dependent receptor-like beta-barrel" evidence="14">
    <location>
        <begin position="291"/>
        <end position="659"/>
    </location>
</feature>
<gene>
    <name evidence="16" type="primary">znuD</name>
    <name evidence="16" type="ORF">LF296_15475</name>
</gene>
<evidence type="ECO:0000256" key="6">
    <source>
        <dbReference type="ARBA" id="ARBA00023077"/>
    </source>
</evidence>
<dbReference type="InterPro" id="IPR036942">
    <property type="entry name" value="Beta-barrel_TonB_sf"/>
</dbReference>
<dbReference type="EMBL" id="CP085083">
    <property type="protein sequence ID" value="WDZ50692.1"/>
    <property type="molecule type" value="Genomic_DNA"/>
</dbReference>
<evidence type="ECO:0000256" key="7">
    <source>
        <dbReference type="ARBA" id="ARBA00023136"/>
    </source>
</evidence>
<dbReference type="RefSeq" id="WP_272654876.1">
    <property type="nucleotide sequence ID" value="NZ_CP085083.1"/>
</dbReference>
<organism evidence="16 17">
    <name type="scientific">Acinetobacter vivianii</name>
    <dbReference type="NCBI Taxonomy" id="1776742"/>
    <lineage>
        <taxon>Bacteria</taxon>
        <taxon>Pseudomonadati</taxon>
        <taxon>Pseudomonadota</taxon>
        <taxon>Gammaproteobacteria</taxon>
        <taxon>Moraxellales</taxon>
        <taxon>Moraxellaceae</taxon>
        <taxon>Acinetobacter</taxon>
    </lineage>
</organism>
<evidence type="ECO:0000259" key="15">
    <source>
        <dbReference type="Pfam" id="PF07715"/>
    </source>
</evidence>
<dbReference type="NCBIfam" id="NF038289">
    <property type="entry name" value="Zn_piracy_ZnuD"/>
    <property type="match status" value="1"/>
</dbReference>
<evidence type="ECO:0000256" key="9">
    <source>
        <dbReference type="PROSITE-ProRule" id="PRU01360"/>
    </source>
</evidence>
<comment type="similarity">
    <text evidence="9 11">Belongs to the TonB-dependent receptor family.</text>
</comment>
<feature type="chain" id="PRO_5042610725" evidence="13">
    <location>
        <begin position="23"/>
        <end position="689"/>
    </location>
</feature>
<evidence type="ECO:0000256" key="2">
    <source>
        <dbReference type="ARBA" id="ARBA00022448"/>
    </source>
</evidence>
<feature type="short sequence motif" description="TonB C-terminal box" evidence="10">
    <location>
        <begin position="672"/>
        <end position="689"/>
    </location>
</feature>
<keyword evidence="7 9" id="KW-0472">Membrane</keyword>
<evidence type="ECO:0000256" key="11">
    <source>
        <dbReference type="RuleBase" id="RU003357"/>
    </source>
</evidence>
<feature type="signal peptide" evidence="13">
    <location>
        <begin position="1"/>
        <end position="22"/>
    </location>
</feature>
<keyword evidence="2 9" id="KW-0813">Transport</keyword>
<accession>A0AAJ6NHU1</accession>
<keyword evidence="8 9" id="KW-0998">Cell outer membrane</keyword>
<sequence>MSFPQNILTLSILAVVSVSTFAAENEQVTTLDTIRIKAHPLEQTSKDFAVADTVVDEKRLQQGAVTIGEALSSEPGIYSNQFGAGSSRPVIRGQDGPRVKVLQNSSENIDVSTLSPDHAVTVDPALAKQVEVIRGPSTLLFGAGTVGGLVNVTDSKIPTEMPEKGYEGNVGLRYNTGSDEKLATAGVTVGLGDQVALRVEGLKREANDYIAPDYVHEGERERRVDNTFAKGQTVNVGLSWIYDRGFTGMSYSNRQDQYGLPGHSHEYESCHAHLSGRPHLHCGEHDHGDGEDDHGHEDHDHEHDTGPWIDLKSERYDVRTELNDPFAGFKKLRAQASYTDYKHDEIEEDTIATRFKNKGYDGRLELVHNPIGPWEGVIGTQYGQQKLELTGEEAFLAPNTTKKWSIFGLEHAQFNDVHVELAARAEKQKIDIDDSSKKDFDGSAFSVSGAANWEFAPDYKLSLVASHQERLPLAQELYANGGHFATNTYELGNDRLSKEKSNNVELGFHYDNDKFDYHIHVYHNWFDDYIYAQTLDRYKDFRLVKYTQDQARFYGAEAEAGYQISDMYKVGVFGDYVRGKIDNENAPRVPAGRLGTKVNADFGDGFSGSAEYYHVFQQDKIAAYETDTQSYNMLNLGVAYSGKYSNVGDYRVYLNANNLLDDQVYQHASFLSTIPQVGRNFTVGVNFNF</sequence>
<evidence type="ECO:0000313" key="17">
    <source>
        <dbReference type="Proteomes" id="UP001199528"/>
    </source>
</evidence>
<keyword evidence="6 11" id="KW-0798">TonB box</keyword>
<feature type="domain" description="TonB-dependent receptor plug" evidence="15">
    <location>
        <begin position="47"/>
        <end position="148"/>
    </location>
</feature>
<dbReference type="PANTHER" id="PTHR30069">
    <property type="entry name" value="TONB-DEPENDENT OUTER MEMBRANE RECEPTOR"/>
    <property type="match status" value="1"/>
</dbReference>
<evidence type="ECO:0000256" key="12">
    <source>
        <dbReference type="SAM" id="MobiDB-lite"/>
    </source>
</evidence>
<evidence type="ECO:0000256" key="4">
    <source>
        <dbReference type="ARBA" id="ARBA00022692"/>
    </source>
</evidence>
<dbReference type="InterPro" id="IPR000531">
    <property type="entry name" value="Beta-barrel_TonB"/>
</dbReference>
<dbReference type="GO" id="GO:0044718">
    <property type="term" value="P:siderophore transmembrane transport"/>
    <property type="evidence" value="ECO:0007669"/>
    <property type="project" value="TreeGrafter"/>
</dbReference>
<dbReference type="GO" id="GO:0015344">
    <property type="term" value="F:siderophore uptake transmembrane transporter activity"/>
    <property type="evidence" value="ECO:0007669"/>
    <property type="project" value="TreeGrafter"/>
</dbReference>